<proteinExistence type="inferred from homology"/>
<gene>
    <name evidence="5" type="ORF">BaRGS_00039643</name>
</gene>
<dbReference type="GO" id="GO:0005576">
    <property type="term" value="C:extracellular region"/>
    <property type="evidence" value="ECO:0007669"/>
    <property type="project" value="UniProtKB-SubCell"/>
</dbReference>
<keyword evidence="6" id="KW-1185">Reference proteome</keyword>
<name>A0ABD0J2R0_9CAEN</name>
<dbReference type="Proteomes" id="UP001519460">
    <property type="component" value="Unassembled WGS sequence"/>
</dbReference>
<keyword evidence="4" id="KW-1015">Disulfide bond</keyword>
<evidence type="ECO:0000313" key="6">
    <source>
        <dbReference type="Proteomes" id="UP001519460"/>
    </source>
</evidence>
<accession>A0ABD0J2R0</accession>
<organism evidence="5 6">
    <name type="scientific">Batillaria attramentaria</name>
    <dbReference type="NCBI Taxonomy" id="370345"/>
    <lineage>
        <taxon>Eukaryota</taxon>
        <taxon>Metazoa</taxon>
        <taxon>Spiralia</taxon>
        <taxon>Lophotrochozoa</taxon>
        <taxon>Mollusca</taxon>
        <taxon>Gastropoda</taxon>
        <taxon>Caenogastropoda</taxon>
        <taxon>Sorbeoconcha</taxon>
        <taxon>Cerithioidea</taxon>
        <taxon>Batillariidae</taxon>
        <taxon>Batillaria</taxon>
    </lineage>
</organism>
<evidence type="ECO:0000256" key="3">
    <source>
        <dbReference type="ARBA" id="ARBA00022525"/>
    </source>
</evidence>
<reference evidence="5 6" key="1">
    <citation type="journal article" date="2023" name="Sci. Data">
        <title>Genome assembly of the Korean intertidal mud-creeper Batillaria attramentaria.</title>
        <authorList>
            <person name="Patra A.K."/>
            <person name="Ho P.T."/>
            <person name="Jun S."/>
            <person name="Lee S.J."/>
            <person name="Kim Y."/>
            <person name="Won Y.J."/>
        </authorList>
    </citation>
    <scope>NUCLEOTIDE SEQUENCE [LARGE SCALE GENOMIC DNA]</scope>
    <source>
        <strain evidence="5">Wonlab-2016</strain>
    </source>
</reference>
<sequence>MLVHSLTTLSVCPYRFVSVQAFCIVVALGLLGTEDGVRAISLQQLKSHSGWANDWDGWLAFTCRPGEAINAIYSVHNNHREDRRWKLGCEHVPQLSGRCRWSPNWVNDFDGIMDFTCPGNGVITGWQGYHNNHREDRRFKFRCCDMDVGLRDCSWSGDANGWDGELGFQTSGNRVLHGVYSRHNNRREDRLFRFNQCRRG</sequence>
<evidence type="ECO:0000256" key="2">
    <source>
        <dbReference type="ARBA" id="ARBA00008712"/>
    </source>
</evidence>
<dbReference type="PANTHER" id="PTHR15040">
    <property type="entry name" value="DERMATOPONTIN-RELATED"/>
    <property type="match status" value="1"/>
</dbReference>
<keyword evidence="3" id="KW-0964">Secreted</keyword>
<evidence type="ECO:0000256" key="1">
    <source>
        <dbReference type="ARBA" id="ARBA00004613"/>
    </source>
</evidence>
<evidence type="ECO:0008006" key="7">
    <source>
        <dbReference type="Google" id="ProtNLM"/>
    </source>
</evidence>
<dbReference type="EMBL" id="JACVVK020000709">
    <property type="protein sequence ID" value="KAK7453352.1"/>
    <property type="molecule type" value="Genomic_DNA"/>
</dbReference>
<protein>
    <recommendedName>
        <fullName evidence="7">Dermatopontin</fullName>
    </recommendedName>
</protein>
<dbReference type="InterPro" id="IPR026645">
    <property type="entry name" value="Dermatopontin"/>
</dbReference>
<evidence type="ECO:0000256" key="4">
    <source>
        <dbReference type="ARBA" id="ARBA00023157"/>
    </source>
</evidence>
<comment type="caution">
    <text evidence="5">The sequence shown here is derived from an EMBL/GenBank/DDBJ whole genome shotgun (WGS) entry which is preliminary data.</text>
</comment>
<dbReference type="AlphaFoldDB" id="A0ABD0J2R0"/>
<dbReference type="PANTHER" id="PTHR15040:SF1">
    <property type="entry name" value="DERMATOPONTIN-LIKE ISOFORM X1"/>
    <property type="match status" value="1"/>
</dbReference>
<evidence type="ECO:0000313" key="5">
    <source>
        <dbReference type="EMBL" id="KAK7453352.1"/>
    </source>
</evidence>
<comment type="similarity">
    <text evidence="2">Belongs to the dermatopontin family.</text>
</comment>
<comment type="subcellular location">
    <subcellularLocation>
        <location evidence="1">Secreted</location>
    </subcellularLocation>
</comment>
<dbReference type="Pfam" id="PF14704">
    <property type="entry name" value="DERM"/>
    <property type="match status" value="1"/>
</dbReference>